<evidence type="ECO:0000313" key="3">
    <source>
        <dbReference type="Proteomes" id="UP000442714"/>
    </source>
</evidence>
<dbReference type="CDD" id="cd05483">
    <property type="entry name" value="retropepsin_like_bacteria"/>
    <property type="match status" value="1"/>
</dbReference>
<dbReference type="InterPro" id="IPR001969">
    <property type="entry name" value="Aspartic_peptidase_AS"/>
</dbReference>
<feature type="compositionally biased region" description="Basic residues" evidence="1">
    <location>
        <begin position="1"/>
        <end position="10"/>
    </location>
</feature>
<dbReference type="SUPFAM" id="SSF50630">
    <property type="entry name" value="Acid proteases"/>
    <property type="match status" value="2"/>
</dbReference>
<sequence>MQAKPARQRARVGAETGLGGGKGRSLPPIMRIFLRPILFTVLLGMTPIAHAQEQEEGQKSGQRVPDLPPAEIDNRLDIGGEEIDSTKLRSRMTVEVKVNGSGPYRFIVDSGADTSVVGTKIAGELGLPAGQPTMLGGITEVARVDQVLVDSLTLGPTTITDLELPVLEEDDIGADGMIGLDALVEQRLLLDFDERTISVDDTKVEQERFRGEIVVTARLHKGQLILTEVKANRIPISAVIDTGTEVSIGNSLLREELIRGRQEFQQLTVIGVTGKPAELELAFVRELKLGPITMRNVPIAFADVPPFEVFGLADQPALLVGTDLMETFRKVSLDFRERKLRFQLRGCDFRSRRLRTVGRRATRIGADNPDGLVCGK</sequence>
<evidence type="ECO:0008006" key="4">
    <source>
        <dbReference type="Google" id="ProtNLM"/>
    </source>
</evidence>
<dbReference type="Proteomes" id="UP000442714">
    <property type="component" value="Unassembled WGS sequence"/>
</dbReference>
<dbReference type="GO" id="GO:0004190">
    <property type="term" value="F:aspartic-type endopeptidase activity"/>
    <property type="evidence" value="ECO:0007669"/>
    <property type="project" value="InterPro"/>
</dbReference>
<gene>
    <name evidence="2" type="ORF">GRI41_00570</name>
</gene>
<dbReference type="EMBL" id="WTYX01000001">
    <property type="protein sequence ID" value="MXO89312.1"/>
    <property type="molecule type" value="Genomic_DNA"/>
</dbReference>
<evidence type="ECO:0000256" key="1">
    <source>
        <dbReference type="SAM" id="MobiDB-lite"/>
    </source>
</evidence>
<feature type="region of interest" description="Disordered" evidence="1">
    <location>
        <begin position="1"/>
        <end position="21"/>
    </location>
</feature>
<dbReference type="GO" id="GO:0006508">
    <property type="term" value="P:proteolysis"/>
    <property type="evidence" value="ECO:0007669"/>
    <property type="project" value="InterPro"/>
</dbReference>
<dbReference type="InterPro" id="IPR021109">
    <property type="entry name" value="Peptidase_aspartic_dom_sf"/>
</dbReference>
<comment type="caution">
    <text evidence="2">The sequence shown here is derived from an EMBL/GenBank/DDBJ whole genome shotgun (WGS) entry which is preliminary data.</text>
</comment>
<dbReference type="Pfam" id="PF13650">
    <property type="entry name" value="Asp_protease_2"/>
    <property type="match status" value="2"/>
</dbReference>
<reference evidence="2 3" key="1">
    <citation type="submission" date="2019-12" db="EMBL/GenBank/DDBJ databases">
        <title>Genomic-based taxomic classification of the family Erythrobacteraceae.</title>
        <authorList>
            <person name="Xu L."/>
        </authorList>
    </citation>
    <scope>NUCLEOTIDE SEQUENCE [LARGE SCALE GENOMIC DNA]</scope>
    <source>
        <strain evidence="2 3">KCTC 52763</strain>
    </source>
</reference>
<evidence type="ECO:0000313" key="2">
    <source>
        <dbReference type="EMBL" id="MXO89312.1"/>
    </source>
</evidence>
<dbReference type="AlphaFoldDB" id="A0A844ZPN4"/>
<feature type="region of interest" description="Disordered" evidence="1">
    <location>
        <begin position="52"/>
        <end position="74"/>
    </location>
</feature>
<name>A0A844ZPN4_9SPHN</name>
<organism evidence="2 3">
    <name type="scientific">Pontixanthobacter aquaemixtae</name>
    <dbReference type="NCBI Taxonomy" id="1958940"/>
    <lineage>
        <taxon>Bacteria</taxon>
        <taxon>Pseudomonadati</taxon>
        <taxon>Pseudomonadota</taxon>
        <taxon>Alphaproteobacteria</taxon>
        <taxon>Sphingomonadales</taxon>
        <taxon>Erythrobacteraceae</taxon>
        <taxon>Pontixanthobacter</taxon>
    </lineage>
</organism>
<dbReference type="Gene3D" id="2.40.70.10">
    <property type="entry name" value="Acid Proteases"/>
    <property type="match status" value="2"/>
</dbReference>
<dbReference type="PROSITE" id="PS00141">
    <property type="entry name" value="ASP_PROTEASE"/>
    <property type="match status" value="1"/>
</dbReference>
<keyword evidence="3" id="KW-1185">Reference proteome</keyword>
<dbReference type="InterPro" id="IPR034122">
    <property type="entry name" value="Retropepsin-like_bacterial"/>
</dbReference>
<accession>A0A844ZPN4</accession>
<protein>
    <recommendedName>
        <fullName evidence="4">Peptidase A2 domain-containing protein</fullName>
    </recommendedName>
</protein>
<proteinExistence type="predicted"/>